<evidence type="ECO:0000256" key="1">
    <source>
        <dbReference type="ARBA" id="ARBA00023172"/>
    </source>
</evidence>
<feature type="domain" description="DUF6538" evidence="2">
    <location>
        <begin position="4"/>
        <end position="55"/>
    </location>
</feature>
<dbReference type="Gene3D" id="1.10.443.10">
    <property type="entry name" value="Intergrase catalytic core"/>
    <property type="match status" value="1"/>
</dbReference>
<dbReference type="AlphaFoldDB" id="A0A1I6E149"/>
<reference evidence="3 4" key="1">
    <citation type="submission" date="2016-10" db="EMBL/GenBank/DDBJ databases">
        <authorList>
            <person name="de Groot N.N."/>
        </authorList>
    </citation>
    <scope>NUCLEOTIDE SEQUENCE [LARGE SCALE GENOMIC DNA]</scope>
    <source>
        <strain evidence="4">KMM 9023,NRIC 0796,JCM 17311,KCTC 23692</strain>
    </source>
</reference>
<dbReference type="EMBL" id="FOYI01000006">
    <property type="protein sequence ID" value="SFR11514.1"/>
    <property type="molecule type" value="Genomic_DNA"/>
</dbReference>
<dbReference type="InterPro" id="IPR046668">
    <property type="entry name" value="DUF6538"/>
</dbReference>
<dbReference type="GO" id="GO:0015074">
    <property type="term" value="P:DNA integration"/>
    <property type="evidence" value="ECO:0007669"/>
    <property type="project" value="InterPro"/>
</dbReference>
<gene>
    <name evidence="3" type="ORF">SAMN04515673_106214</name>
</gene>
<dbReference type="SUPFAM" id="SSF56349">
    <property type="entry name" value="DNA breaking-rejoining enzymes"/>
    <property type="match status" value="1"/>
</dbReference>
<dbReference type="STRING" id="871652.SAMN04515673_106214"/>
<sequence length="440" mass="49251">MAGITKRNGTWHLRMRVPRRYAGVEARAEIHRSLRTDSEREARARLPAAEAAVLAELDSRLTMGQSQRPGDVFSAAVALAATRGVTYRQADHLASGPLEEILARLDMLKPSDTPQIARALLGGVEVPQLMLSELVEEVERICAHDNRYKSETQMRLWRSPRTRAVANLMAGLGGDRPVLALEAGDARRHKAWWQKRIEREGQKAETAKKDFSNMSSMLAHYYDSLEMAEPPRPYLGVTIRDRHAVKSRKPEIPVDWITEKWFAPGAFDGLNDEARDILLISIETGCRQAEIHDLPSDAIVLDAVIPHLRIAFEDGEEKREVKNTSSVRLVPLVGVALAAARRHPNGFPRYRYKRSYSAIINGYLRDNDLMPSPKHTAGGTRHTWESRLKAAGIASDDRGEMMGHSVASARNRELYGDEMPLGRKLDLAKTVALEMPCHLD</sequence>
<dbReference type="InterPro" id="IPR011010">
    <property type="entry name" value="DNA_brk_join_enz"/>
</dbReference>
<evidence type="ECO:0000313" key="3">
    <source>
        <dbReference type="EMBL" id="SFR11514.1"/>
    </source>
</evidence>
<dbReference type="Pfam" id="PF20172">
    <property type="entry name" value="DUF6538"/>
    <property type="match status" value="1"/>
</dbReference>
<evidence type="ECO:0000313" key="4">
    <source>
        <dbReference type="Proteomes" id="UP000199302"/>
    </source>
</evidence>
<proteinExistence type="predicted"/>
<dbReference type="InterPro" id="IPR013762">
    <property type="entry name" value="Integrase-like_cat_sf"/>
</dbReference>
<organism evidence="3 4">
    <name type="scientific">Poseidonocella sedimentorum</name>
    <dbReference type="NCBI Taxonomy" id="871652"/>
    <lineage>
        <taxon>Bacteria</taxon>
        <taxon>Pseudomonadati</taxon>
        <taxon>Pseudomonadota</taxon>
        <taxon>Alphaproteobacteria</taxon>
        <taxon>Rhodobacterales</taxon>
        <taxon>Roseobacteraceae</taxon>
        <taxon>Poseidonocella</taxon>
    </lineage>
</organism>
<accession>A0A1I6E149</accession>
<dbReference type="Proteomes" id="UP000199302">
    <property type="component" value="Unassembled WGS sequence"/>
</dbReference>
<dbReference type="RefSeq" id="WP_092080599.1">
    <property type="nucleotide sequence ID" value="NZ_FOYI01000006.1"/>
</dbReference>
<keyword evidence="1" id="KW-0233">DNA recombination</keyword>
<name>A0A1I6E149_9RHOB</name>
<protein>
    <recommendedName>
        <fullName evidence="2">DUF6538 domain-containing protein</fullName>
    </recommendedName>
</protein>
<keyword evidence="4" id="KW-1185">Reference proteome</keyword>
<dbReference type="GO" id="GO:0003677">
    <property type="term" value="F:DNA binding"/>
    <property type="evidence" value="ECO:0007669"/>
    <property type="project" value="InterPro"/>
</dbReference>
<evidence type="ECO:0000259" key="2">
    <source>
        <dbReference type="Pfam" id="PF20172"/>
    </source>
</evidence>
<dbReference type="GO" id="GO:0006310">
    <property type="term" value="P:DNA recombination"/>
    <property type="evidence" value="ECO:0007669"/>
    <property type="project" value="UniProtKB-KW"/>
</dbReference>
<dbReference type="OrthoDB" id="7222937at2"/>